<dbReference type="Gene3D" id="3.40.830.10">
    <property type="entry name" value="LigB-like"/>
    <property type="match status" value="1"/>
</dbReference>
<dbReference type="PANTHER" id="PTHR11060">
    <property type="entry name" value="PROTEIN MEMO1"/>
    <property type="match status" value="1"/>
</dbReference>
<evidence type="ECO:0000256" key="1">
    <source>
        <dbReference type="ARBA" id="ARBA00006315"/>
    </source>
</evidence>
<dbReference type="InterPro" id="IPR002737">
    <property type="entry name" value="MEMO1_fam"/>
</dbReference>
<dbReference type="EMBL" id="KV442020">
    <property type="protein sequence ID" value="OAQ33528.1"/>
    <property type="molecule type" value="Genomic_DNA"/>
</dbReference>
<dbReference type="NCBIfam" id="TIGR04336">
    <property type="entry name" value="AmmeMemoSam_B"/>
    <property type="match status" value="1"/>
</dbReference>
<dbReference type="STRING" id="1314771.A0A197K8M7"/>
<name>A0A197K8M7_9FUNG</name>
<comment type="similarity">
    <text evidence="1">Belongs to the MEMO1 family.</text>
</comment>
<dbReference type="Pfam" id="PF01875">
    <property type="entry name" value="Memo"/>
    <property type="match status" value="1"/>
</dbReference>
<gene>
    <name evidence="2" type="ORF">K457DRAFT_133897</name>
</gene>
<accession>A0A197K8M7</accession>
<protein>
    <submittedName>
        <fullName evidence="2">UPF0103-domain-containing protein</fullName>
    </submittedName>
</protein>
<evidence type="ECO:0000313" key="2">
    <source>
        <dbReference type="EMBL" id="OAQ33528.1"/>
    </source>
</evidence>
<evidence type="ECO:0000313" key="3">
    <source>
        <dbReference type="Proteomes" id="UP000078512"/>
    </source>
</evidence>
<dbReference type="PANTHER" id="PTHR11060:SF0">
    <property type="entry name" value="PROTEIN MEMO1"/>
    <property type="match status" value="1"/>
</dbReference>
<dbReference type="HAMAP" id="MF_00055">
    <property type="entry name" value="MEMO1"/>
    <property type="match status" value="1"/>
</dbReference>
<proteinExistence type="inferred from homology"/>
<sequence>MSARNASHAGSWYSATGKELDRQLEGWLNKAGQEASTGQDPFPIPGLRAIIAPHAGYSYSGPAAGFAYKTIQPELFKRVFILGPSHHVYLRGCALTKCVRYETPLGDLIIDQAINKELQKTGEFETMSRDTDEDEHSIEMHLPYVYKVFEDHIDEVRIVPILVGALNKASEQSYGKILAPYLDDPRNLFIVSSDFCHWGTRFDYTYYAADDNPSSVIESLAPRKGGKNFIPTEGVRKIHESIEHLDREGMETIEKRDHGEFCRYLARTKNTICGRHPIGVLLAALEHQQQQQQQQQQHAEKSYRIRFVHYSQSSHVLSTLDSSVSYASAFVQQL</sequence>
<organism evidence="2 3">
    <name type="scientific">Linnemannia elongata AG-77</name>
    <dbReference type="NCBI Taxonomy" id="1314771"/>
    <lineage>
        <taxon>Eukaryota</taxon>
        <taxon>Fungi</taxon>
        <taxon>Fungi incertae sedis</taxon>
        <taxon>Mucoromycota</taxon>
        <taxon>Mortierellomycotina</taxon>
        <taxon>Mortierellomycetes</taxon>
        <taxon>Mortierellales</taxon>
        <taxon>Mortierellaceae</taxon>
        <taxon>Linnemannia</taxon>
    </lineage>
</organism>
<dbReference type="OrthoDB" id="417112at2759"/>
<dbReference type="AlphaFoldDB" id="A0A197K8M7"/>
<reference evidence="2 3" key="1">
    <citation type="submission" date="2016-05" db="EMBL/GenBank/DDBJ databases">
        <title>Genome sequencing reveals origins of a unique bacterial endosymbiosis in the earliest lineages of terrestrial Fungi.</title>
        <authorList>
            <consortium name="DOE Joint Genome Institute"/>
            <person name="Uehling J."/>
            <person name="Gryganskyi A."/>
            <person name="Hameed K."/>
            <person name="Tschaplinski T."/>
            <person name="Misztal P."/>
            <person name="Wu S."/>
            <person name="Desiro A."/>
            <person name="Vande Pol N."/>
            <person name="Du Z.-Y."/>
            <person name="Zienkiewicz A."/>
            <person name="Zienkiewicz K."/>
            <person name="Morin E."/>
            <person name="Tisserant E."/>
            <person name="Splivallo R."/>
            <person name="Hainaut M."/>
            <person name="Henrissat B."/>
            <person name="Ohm R."/>
            <person name="Kuo A."/>
            <person name="Yan J."/>
            <person name="Lipzen A."/>
            <person name="Nolan M."/>
            <person name="Labutti K."/>
            <person name="Barry K."/>
            <person name="Goldstein A."/>
            <person name="Labbe J."/>
            <person name="Schadt C."/>
            <person name="Tuskan G."/>
            <person name="Grigoriev I."/>
            <person name="Martin F."/>
            <person name="Vilgalys R."/>
            <person name="Bonito G."/>
        </authorList>
    </citation>
    <scope>NUCLEOTIDE SEQUENCE [LARGE SCALE GENOMIC DNA]</scope>
    <source>
        <strain evidence="2 3">AG-77</strain>
    </source>
</reference>
<dbReference type="Proteomes" id="UP000078512">
    <property type="component" value="Unassembled WGS sequence"/>
</dbReference>
<dbReference type="CDD" id="cd07361">
    <property type="entry name" value="MEMO_like"/>
    <property type="match status" value="1"/>
</dbReference>
<keyword evidence="3" id="KW-1185">Reference proteome</keyword>